<dbReference type="Gene3D" id="3.10.490.10">
    <property type="entry name" value="Gamma-glutamyl cyclotransferase-like"/>
    <property type="match status" value="1"/>
</dbReference>
<comment type="caution">
    <text evidence="6">The sequence shown here is derived from an EMBL/GenBank/DDBJ whole genome shotgun (WGS) entry which is preliminary data.</text>
</comment>
<evidence type="ECO:0000256" key="3">
    <source>
        <dbReference type="RuleBase" id="RU367036"/>
    </source>
</evidence>
<dbReference type="EMBL" id="JAZDUA010000469">
    <property type="protein sequence ID" value="KAK7792149.1"/>
    <property type="molecule type" value="Genomic_DNA"/>
</dbReference>
<evidence type="ECO:0000313" key="7">
    <source>
        <dbReference type="Proteomes" id="UP001378592"/>
    </source>
</evidence>
<name>A0AAN9VBV4_9ORTH</name>
<evidence type="ECO:0000256" key="2">
    <source>
        <dbReference type="PIRSR" id="PIRSR639126-1"/>
    </source>
</evidence>
<feature type="active site" description="Proton acceptor" evidence="2">
    <location>
        <position position="84"/>
    </location>
</feature>
<dbReference type="AlphaFoldDB" id="A0AAN9VBV4"/>
<dbReference type="Proteomes" id="UP001378592">
    <property type="component" value="Unassembled WGS sequence"/>
</dbReference>
<dbReference type="InterPro" id="IPR039126">
    <property type="entry name" value="GGACT"/>
</dbReference>
<dbReference type="InterPro" id="IPR036568">
    <property type="entry name" value="GGCT-like_sf"/>
</dbReference>
<gene>
    <name evidence="6" type="ORF">R5R35_000416</name>
</gene>
<dbReference type="PANTHER" id="PTHR12510">
    <property type="entry name" value="TROPONIN C-AKIN-1 PROTEIN"/>
    <property type="match status" value="1"/>
</dbReference>
<dbReference type="InterPro" id="IPR009288">
    <property type="entry name" value="AIG2-like_dom"/>
</dbReference>
<dbReference type="PANTHER" id="PTHR12510:SF4">
    <property type="entry name" value="GAMMA-GLUTAMYLAMINECYCLOTRANSFERASE"/>
    <property type="match status" value="1"/>
</dbReference>
<feature type="region of interest" description="Disordered" evidence="4">
    <location>
        <begin position="134"/>
        <end position="157"/>
    </location>
</feature>
<reference evidence="6 7" key="1">
    <citation type="submission" date="2024-03" db="EMBL/GenBank/DDBJ databases">
        <title>The genome assembly and annotation of the cricket Gryllus longicercus Weissman &amp; Gray.</title>
        <authorList>
            <person name="Szrajer S."/>
            <person name="Gray D."/>
            <person name="Ylla G."/>
        </authorList>
    </citation>
    <scope>NUCLEOTIDE SEQUENCE [LARGE SCALE GENOMIC DNA]</scope>
    <source>
        <strain evidence="6">DAG 2021-001</strain>
        <tissue evidence="6">Whole body minus gut</tissue>
    </source>
</reference>
<sequence>MNVTKVFVYGTLKQNEPNHYWILDKSEGFSRFICKAQTVEKYPLIIASRYNIPFLLDVPGQGHHVIGEVYEVDESMLKHLDVLEEHPDFYVREIREVQSENKRIDAWVYFIKKFRPNLLNEPFLEEYSSYGSHGKRYGEGENSHSSYDAQKDIQGIE</sequence>
<organism evidence="6 7">
    <name type="scientific">Gryllus longicercus</name>
    <dbReference type="NCBI Taxonomy" id="2509291"/>
    <lineage>
        <taxon>Eukaryota</taxon>
        <taxon>Metazoa</taxon>
        <taxon>Ecdysozoa</taxon>
        <taxon>Arthropoda</taxon>
        <taxon>Hexapoda</taxon>
        <taxon>Insecta</taxon>
        <taxon>Pterygota</taxon>
        <taxon>Neoptera</taxon>
        <taxon>Polyneoptera</taxon>
        <taxon>Orthoptera</taxon>
        <taxon>Ensifera</taxon>
        <taxon>Gryllidea</taxon>
        <taxon>Grylloidea</taxon>
        <taxon>Gryllidae</taxon>
        <taxon>Gryllinae</taxon>
        <taxon>Gryllus</taxon>
    </lineage>
</organism>
<dbReference type="SUPFAM" id="SSF110857">
    <property type="entry name" value="Gamma-glutamyl cyclotransferase-like"/>
    <property type="match status" value="1"/>
</dbReference>
<protein>
    <recommendedName>
        <fullName evidence="3">Gamma-glutamylcyclotransferase family protein</fullName>
    </recommendedName>
</protein>
<dbReference type="GO" id="GO:0005829">
    <property type="term" value="C:cytosol"/>
    <property type="evidence" value="ECO:0007669"/>
    <property type="project" value="TreeGrafter"/>
</dbReference>
<dbReference type="Pfam" id="PF06094">
    <property type="entry name" value="GGACT"/>
    <property type="match status" value="1"/>
</dbReference>
<accession>A0AAN9VBV4</accession>
<feature type="domain" description="Gamma-glutamylcyclotransferase AIG2-like" evidence="5">
    <location>
        <begin position="6"/>
        <end position="114"/>
    </location>
</feature>
<comment type="similarity">
    <text evidence="1 3">Belongs to the gamma-glutamylcyclotransferase family.</text>
</comment>
<evidence type="ECO:0000313" key="6">
    <source>
        <dbReference type="EMBL" id="KAK7792149.1"/>
    </source>
</evidence>
<evidence type="ECO:0000256" key="4">
    <source>
        <dbReference type="SAM" id="MobiDB-lite"/>
    </source>
</evidence>
<proteinExistence type="inferred from homology"/>
<dbReference type="InterPro" id="IPR013024">
    <property type="entry name" value="GGCT-like"/>
</dbReference>
<evidence type="ECO:0000256" key="1">
    <source>
        <dbReference type="ARBA" id="ARBA00008861"/>
    </source>
</evidence>
<dbReference type="GO" id="GO:0061929">
    <property type="term" value="F:gamma-glutamylaminecyclotransferase activity"/>
    <property type="evidence" value="ECO:0007669"/>
    <property type="project" value="InterPro"/>
</dbReference>
<evidence type="ECO:0000259" key="5">
    <source>
        <dbReference type="Pfam" id="PF06094"/>
    </source>
</evidence>
<dbReference type="CDD" id="cd06661">
    <property type="entry name" value="GGCT_like"/>
    <property type="match status" value="1"/>
</dbReference>
<keyword evidence="7" id="KW-1185">Reference proteome</keyword>